<dbReference type="CDD" id="cd00090">
    <property type="entry name" value="HTH_ARSR"/>
    <property type="match status" value="1"/>
</dbReference>
<dbReference type="InterPro" id="IPR036390">
    <property type="entry name" value="WH_DNA-bd_sf"/>
</dbReference>
<dbReference type="InterPro" id="IPR011991">
    <property type="entry name" value="ArsR-like_HTH"/>
</dbReference>
<dbReference type="RefSeq" id="WP_066235041.1">
    <property type="nucleotide sequence ID" value="NZ_JBHLVN010000140.1"/>
</dbReference>
<keyword evidence="1" id="KW-0238">DNA-binding</keyword>
<dbReference type="SMART" id="SM00418">
    <property type="entry name" value="HTH_ARSR"/>
    <property type="match status" value="1"/>
</dbReference>
<dbReference type="Gene3D" id="1.10.10.10">
    <property type="entry name" value="Winged helix-like DNA-binding domain superfamily/Winged helix DNA-binding domain"/>
    <property type="match status" value="1"/>
</dbReference>
<reference evidence="3 4" key="1">
    <citation type="submission" date="2024-09" db="EMBL/GenBank/DDBJ databases">
        <authorList>
            <person name="Sun Q."/>
            <person name="Mori K."/>
        </authorList>
    </citation>
    <scope>NUCLEOTIDE SEQUENCE [LARGE SCALE GENOMIC DNA]</scope>
    <source>
        <strain evidence="3 4">CCM 7224</strain>
    </source>
</reference>
<dbReference type="Pfam" id="PF12840">
    <property type="entry name" value="HTH_20"/>
    <property type="match status" value="1"/>
</dbReference>
<sequence>MKELSDLELAKILINPKRNKILDLTKNDALTVKELAEKLNEKPSRLYYHVKKLEEYGLLEVASEKQVGNLIEKSYRRNNDIDTNVMLNEKMMSENKSELMKELKNTVYTGLSLLEKELEENKQLNQYQHHVELSISYHHMTGEEWLHTHHHLFHQLGGDNQELPSKVKEALKEEDRFKRGKYVFVLLSYKVEDEE</sequence>
<keyword evidence="4" id="KW-1185">Reference proteome</keyword>
<accession>A0ABV6GXP3</accession>
<evidence type="ECO:0000313" key="3">
    <source>
        <dbReference type="EMBL" id="MFC0298968.1"/>
    </source>
</evidence>
<evidence type="ECO:0000313" key="4">
    <source>
        <dbReference type="Proteomes" id="UP001589785"/>
    </source>
</evidence>
<protein>
    <submittedName>
        <fullName evidence="3">ArsR/SmtB family transcription factor</fullName>
    </submittedName>
</protein>
<evidence type="ECO:0000256" key="1">
    <source>
        <dbReference type="ARBA" id="ARBA00023125"/>
    </source>
</evidence>
<dbReference type="InterPro" id="IPR036388">
    <property type="entry name" value="WH-like_DNA-bd_sf"/>
</dbReference>
<organism evidence="3 4">
    <name type="scientific">Geobacillus jurassicus</name>
    <dbReference type="NCBI Taxonomy" id="235932"/>
    <lineage>
        <taxon>Bacteria</taxon>
        <taxon>Bacillati</taxon>
        <taxon>Bacillota</taxon>
        <taxon>Bacilli</taxon>
        <taxon>Bacillales</taxon>
        <taxon>Anoxybacillaceae</taxon>
        <taxon>Geobacillus</taxon>
    </lineage>
</organism>
<name>A0ABV6GXP3_9BACL</name>
<gene>
    <name evidence="3" type="ORF">ACFFHQ_16725</name>
</gene>
<feature type="domain" description="HTH arsR-type" evidence="2">
    <location>
        <begin position="8"/>
        <end position="90"/>
    </location>
</feature>
<evidence type="ECO:0000259" key="2">
    <source>
        <dbReference type="SMART" id="SM00418"/>
    </source>
</evidence>
<dbReference type="SUPFAM" id="SSF46785">
    <property type="entry name" value="Winged helix' DNA-binding domain"/>
    <property type="match status" value="1"/>
</dbReference>
<dbReference type="Proteomes" id="UP001589785">
    <property type="component" value="Unassembled WGS sequence"/>
</dbReference>
<comment type="caution">
    <text evidence="3">The sequence shown here is derived from an EMBL/GenBank/DDBJ whole genome shotgun (WGS) entry which is preliminary data.</text>
</comment>
<proteinExistence type="predicted"/>
<dbReference type="InterPro" id="IPR001845">
    <property type="entry name" value="HTH_ArsR_DNA-bd_dom"/>
</dbReference>
<dbReference type="EMBL" id="JBHLVN010000140">
    <property type="protein sequence ID" value="MFC0298968.1"/>
    <property type="molecule type" value="Genomic_DNA"/>
</dbReference>